<name>A0A550C762_9AGAR</name>
<reference evidence="1 2" key="1">
    <citation type="journal article" date="2019" name="New Phytol.">
        <title>Comparative genomics reveals unique wood-decay strategies and fruiting body development in the Schizophyllaceae.</title>
        <authorList>
            <person name="Almasi E."/>
            <person name="Sahu N."/>
            <person name="Krizsan K."/>
            <person name="Balint B."/>
            <person name="Kovacs G.M."/>
            <person name="Kiss B."/>
            <person name="Cseklye J."/>
            <person name="Drula E."/>
            <person name="Henrissat B."/>
            <person name="Nagy I."/>
            <person name="Chovatia M."/>
            <person name="Adam C."/>
            <person name="LaButti K."/>
            <person name="Lipzen A."/>
            <person name="Riley R."/>
            <person name="Grigoriev I.V."/>
            <person name="Nagy L.G."/>
        </authorList>
    </citation>
    <scope>NUCLEOTIDE SEQUENCE [LARGE SCALE GENOMIC DNA]</scope>
    <source>
        <strain evidence="1 2">NL-1724</strain>
    </source>
</reference>
<dbReference type="EMBL" id="VDMD01000021">
    <property type="protein sequence ID" value="TRM60633.1"/>
    <property type="molecule type" value="Genomic_DNA"/>
</dbReference>
<gene>
    <name evidence="1" type="ORF">BD626DRAFT_127635</name>
</gene>
<keyword evidence="2" id="KW-1185">Reference proteome</keyword>
<dbReference type="AlphaFoldDB" id="A0A550C762"/>
<proteinExistence type="predicted"/>
<dbReference type="Proteomes" id="UP000320762">
    <property type="component" value="Unassembled WGS sequence"/>
</dbReference>
<accession>A0A550C762</accession>
<protein>
    <submittedName>
        <fullName evidence="1">Uncharacterized protein</fullName>
    </submittedName>
</protein>
<sequence>MPIGSQAYLQWLRTGDRTYDSRLFPDSCGCQHLCAHLPATRRTSCHTRSHLETYFGFLPLKASDHSIGLCLGDFSEGESGAHIYQDLHLLQRFARLAQFRLKGRQLCRDDGLLDARTSEMIVSYATADILGAVVEFLVDTRRSARPVIDATLNIEPSKCPHLQCLYNAYSILVNCPP</sequence>
<evidence type="ECO:0000313" key="1">
    <source>
        <dbReference type="EMBL" id="TRM60633.1"/>
    </source>
</evidence>
<evidence type="ECO:0000313" key="2">
    <source>
        <dbReference type="Proteomes" id="UP000320762"/>
    </source>
</evidence>
<organism evidence="1 2">
    <name type="scientific">Schizophyllum amplum</name>
    <dbReference type="NCBI Taxonomy" id="97359"/>
    <lineage>
        <taxon>Eukaryota</taxon>
        <taxon>Fungi</taxon>
        <taxon>Dikarya</taxon>
        <taxon>Basidiomycota</taxon>
        <taxon>Agaricomycotina</taxon>
        <taxon>Agaricomycetes</taxon>
        <taxon>Agaricomycetidae</taxon>
        <taxon>Agaricales</taxon>
        <taxon>Schizophyllaceae</taxon>
        <taxon>Schizophyllum</taxon>
    </lineage>
</organism>
<comment type="caution">
    <text evidence="1">The sequence shown here is derived from an EMBL/GenBank/DDBJ whole genome shotgun (WGS) entry which is preliminary data.</text>
</comment>